<organism evidence="1 2">
    <name type="scientific">Xanthocytophaga flava</name>
    <dbReference type="NCBI Taxonomy" id="3048013"/>
    <lineage>
        <taxon>Bacteria</taxon>
        <taxon>Pseudomonadati</taxon>
        <taxon>Bacteroidota</taxon>
        <taxon>Cytophagia</taxon>
        <taxon>Cytophagales</taxon>
        <taxon>Rhodocytophagaceae</taxon>
        <taxon>Xanthocytophaga</taxon>
    </lineage>
</organism>
<dbReference type="RefSeq" id="WP_313984444.1">
    <property type="nucleotide sequence ID" value="NZ_JASJOS010000012.1"/>
</dbReference>
<proteinExistence type="predicted"/>
<dbReference type="EMBL" id="JASJOS010000012">
    <property type="protein sequence ID" value="MDJ1483903.1"/>
    <property type="molecule type" value="Genomic_DNA"/>
</dbReference>
<dbReference type="AlphaFoldDB" id="A0AAE3UB08"/>
<accession>A0AAE3UB08</accession>
<evidence type="ECO:0000313" key="1">
    <source>
        <dbReference type="EMBL" id="MDJ1483903.1"/>
    </source>
</evidence>
<reference evidence="1" key="1">
    <citation type="submission" date="2023-05" db="EMBL/GenBank/DDBJ databases">
        <authorList>
            <person name="Zhang X."/>
        </authorList>
    </citation>
    <scope>NUCLEOTIDE SEQUENCE</scope>
    <source>
        <strain evidence="1">YF14B1</strain>
    </source>
</reference>
<sequence>MYKSVLIVFFVSLLSGCGNDSTVKESSTPSPDTTLVSDSILIERYFAWQDSIEYTDDDDNYYKNTIRDHEKIRDTILITYYAQQLADSLRKRTGLTLSLEEWAKYLHTIDLNGDNQLDLIYEGQSGGEPFLTEFFLIDTLGIKKIFSGYQVVTKMNFKEAKLSSFSIINPGCCTDPAIVEYFYTIKFDSSKVSLTLVNTLGYLNRLEKPTQKLSAPVAFTLKKISKLRCEAASFDGFENPVWGNEGNSISLYSIGSKGIVYGSKRYQDEEWLYVSMNPESKPVNSEFPQFLEQPTQLYGWIRKEDTDLYPD</sequence>
<protein>
    <recommendedName>
        <fullName evidence="3">Lipoprotein</fullName>
    </recommendedName>
</protein>
<gene>
    <name evidence="1" type="ORF">QNI16_25615</name>
</gene>
<evidence type="ECO:0000313" key="2">
    <source>
        <dbReference type="Proteomes" id="UP001241110"/>
    </source>
</evidence>
<dbReference type="Proteomes" id="UP001241110">
    <property type="component" value="Unassembled WGS sequence"/>
</dbReference>
<evidence type="ECO:0008006" key="3">
    <source>
        <dbReference type="Google" id="ProtNLM"/>
    </source>
</evidence>
<comment type="caution">
    <text evidence="1">The sequence shown here is derived from an EMBL/GenBank/DDBJ whole genome shotgun (WGS) entry which is preliminary data.</text>
</comment>
<name>A0AAE3UB08_9BACT</name>
<dbReference type="PROSITE" id="PS51257">
    <property type="entry name" value="PROKAR_LIPOPROTEIN"/>
    <property type="match status" value="1"/>
</dbReference>